<dbReference type="Proteomes" id="UP000422764">
    <property type="component" value="Chromosome"/>
</dbReference>
<dbReference type="Pfam" id="PF06838">
    <property type="entry name" value="Met_gamma_lyase"/>
    <property type="match status" value="1"/>
</dbReference>
<dbReference type="Gene3D" id="3.90.1150.60">
    <property type="entry name" value="Methioning gamme-lyase, C-terminal domain"/>
    <property type="match status" value="1"/>
</dbReference>
<protein>
    <recommendedName>
        <fullName evidence="3">Methionine gamma-lyase family protein</fullName>
    </recommendedName>
</protein>
<evidence type="ECO:0000313" key="1">
    <source>
        <dbReference type="EMBL" id="QGU95189.1"/>
    </source>
</evidence>
<dbReference type="Gene3D" id="3.40.640.10">
    <property type="entry name" value="Type I PLP-dependent aspartate aminotransferase-like (Major domain)"/>
    <property type="match status" value="1"/>
</dbReference>
<accession>A0A6I6END9</accession>
<dbReference type="AlphaFoldDB" id="A0A6I6END9"/>
<dbReference type="InterPro" id="IPR009651">
    <property type="entry name" value="Met_g_lyase_put"/>
</dbReference>
<dbReference type="PANTHER" id="PTHR46658:SF1">
    <property type="entry name" value="CYS OR MET METABOLISM PYRIDOXAL-PHOSPHATE-DEPENDENT ENZYME"/>
    <property type="match status" value="1"/>
</dbReference>
<dbReference type="InterPro" id="IPR015424">
    <property type="entry name" value="PyrdxlP-dep_Trfase"/>
</dbReference>
<evidence type="ECO:0000313" key="2">
    <source>
        <dbReference type="Proteomes" id="UP000422764"/>
    </source>
</evidence>
<dbReference type="SUPFAM" id="SSF53383">
    <property type="entry name" value="PLP-dependent transferases"/>
    <property type="match status" value="1"/>
</dbReference>
<gene>
    <name evidence="1" type="ORF">GOM49_08875</name>
</gene>
<dbReference type="EMBL" id="CP046522">
    <property type="protein sequence ID" value="QGU95189.1"/>
    <property type="molecule type" value="Genomic_DNA"/>
</dbReference>
<sequence>MIKEMKEFLASKYNITNKVLELYEKTIEDVKGEFDLLDDIREFNQAKVLNALQEERISESHFTNSSGYGYGDIGRDSLDKVYARVFNCESALVRPHFVNGTHALGAALFGNLRPNDTMLSVCGKPYDTLHGIIGINEESGMGSLKEFGVKYKQLELTSYGKPNLESIKKALLEDDSIRLVHIQRSTGYGWRKALVIEDIKTIIDCVRQIRSNTICFVDNCYGEFIDILEPTDVGADLVAGSLIKNIGGGIAPTGGYIAGTKECVEKASYRLTVPGIGGECGSTFGVIRSMYQGLFLAPHITIEALKGAIFCSRLMELAGFEVLPKFNDKRSDIIQAIKFNNKEKLIQFCKGIQVGSPIDSFVECEPWDMPGYTDQVIMAAGAFIQGSSIELSADAPIREPYIAYLQGGLTFDHAKIGILIALSRIIN</sequence>
<name>A0A6I6END9_9CLOT</name>
<organism evidence="1 2">
    <name type="scientific">Clostridium bovifaecis</name>
    <dbReference type="NCBI Taxonomy" id="2184719"/>
    <lineage>
        <taxon>Bacteria</taxon>
        <taxon>Bacillati</taxon>
        <taxon>Bacillota</taxon>
        <taxon>Clostridia</taxon>
        <taxon>Eubacteriales</taxon>
        <taxon>Clostridiaceae</taxon>
        <taxon>Clostridium</taxon>
    </lineage>
</organism>
<dbReference type="InterPro" id="IPR015421">
    <property type="entry name" value="PyrdxlP-dep_Trfase_major"/>
</dbReference>
<evidence type="ECO:0008006" key="3">
    <source>
        <dbReference type="Google" id="ProtNLM"/>
    </source>
</evidence>
<reference evidence="1 2" key="1">
    <citation type="submission" date="2019-12" db="EMBL/GenBank/DDBJ databases">
        <title>Genome sequenceing of Clostridium bovifaecis.</title>
        <authorList>
            <person name="Yao Y."/>
        </authorList>
    </citation>
    <scope>NUCLEOTIDE SEQUENCE [LARGE SCALE GENOMIC DNA]</scope>
    <source>
        <strain evidence="1 2">BXX</strain>
    </source>
</reference>
<proteinExistence type="predicted"/>
<keyword evidence="2" id="KW-1185">Reference proteome</keyword>
<dbReference type="PANTHER" id="PTHR46658">
    <property type="entry name" value="CYS OR MET METABOLISM PYRIDOXAL-PHOSPHATE-DEPENDENT ENZYME"/>
    <property type="match status" value="1"/>
</dbReference>